<evidence type="ECO:0000256" key="6">
    <source>
        <dbReference type="ARBA" id="ARBA00022807"/>
    </source>
</evidence>
<keyword evidence="6 7" id="KW-0788">Thiol protease</keyword>
<dbReference type="InterPro" id="IPR001578">
    <property type="entry name" value="Peptidase_C12_UCH"/>
</dbReference>
<protein>
    <recommendedName>
        <fullName evidence="8">Ubiquitin carboxyl-terminal hydrolase</fullName>
        <ecNumber evidence="8">3.4.19.12</ecNumber>
    </recommendedName>
</protein>
<feature type="active site" description="Proton donor" evidence="7">
    <location>
        <position position="167"/>
    </location>
</feature>
<dbReference type="InterPro" id="IPR038765">
    <property type="entry name" value="Papain-like_cys_pep_sf"/>
</dbReference>
<comment type="catalytic activity">
    <reaction evidence="1 7 8">
        <text>Thiol-dependent hydrolysis of ester, thioester, amide, peptide and isopeptide bonds formed by the C-terminal Gly of ubiquitin (a 76-residue protein attached to proteins as an intracellular targeting signal).</text>
        <dbReference type="EC" id="3.4.19.12"/>
    </reaction>
</comment>
<feature type="active site" description="Nucleophile" evidence="7">
    <location>
        <position position="98"/>
    </location>
</feature>
<gene>
    <name evidence="10" type="ORF">FHL15_005650</name>
</gene>
<dbReference type="InterPro" id="IPR057254">
    <property type="entry name" value="UCH_AS"/>
</dbReference>
<keyword evidence="3 7" id="KW-0645">Protease</keyword>
<accession>A0A553HZM2</accession>
<dbReference type="Gene3D" id="3.40.532.10">
    <property type="entry name" value="Peptidase C12, ubiquitin carboxyl-terminal hydrolase"/>
    <property type="match status" value="1"/>
</dbReference>
<dbReference type="STRING" id="2512241.A0A553HZM2"/>
<feature type="site" description="Transition state stabilizer" evidence="7">
    <location>
        <position position="92"/>
    </location>
</feature>
<sequence length="236" mass="26328">MIYKKHFIPLESNPVLFTQLIHQLGVSTVLSFHDVWSLDDPYLLSLVPRPVLAFIIVFPTPSDYEDRLAKESDLIVNNTLQKESKDVMWFKQTINNACGLYAIIHAVANGQPGTHLSHLLEKCASLDSSGCAAVLENDVELELKYNSVAVLGDTEAPENPEDEVDFHYVCFVKSHQRSHLFILDGDRNGPVDRGLLIEDDLLSKRGIETIKEFIGHYDNGRNFGLLALAPGIDLAT</sequence>
<comment type="similarity">
    <text evidence="2 7 8">Belongs to the peptidase C12 family.</text>
</comment>
<evidence type="ECO:0000313" key="10">
    <source>
        <dbReference type="EMBL" id="TRX93375.1"/>
    </source>
</evidence>
<name>A0A553HZM2_9PEZI</name>
<dbReference type="EMBL" id="VFLP01000029">
    <property type="protein sequence ID" value="TRX93375.1"/>
    <property type="molecule type" value="Genomic_DNA"/>
</dbReference>
<dbReference type="PANTHER" id="PTHR10589">
    <property type="entry name" value="UBIQUITIN CARBOXYL-TERMINAL HYDROLASE"/>
    <property type="match status" value="1"/>
</dbReference>
<evidence type="ECO:0000256" key="3">
    <source>
        <dbReference type="ARBA" id="ARBA00022670"/>
    </source>
</evidence>
<dbReference type="InterPro" id="IPR036959">
    <property type="entry name" value="Peptidase_C12_UCH_sf"/>
</dbReference>
<dbReference type="Pfam" id="PF01088">
    <property type="entry name" value="Peptidase_C12"/>
    <property type="match status" value="1"/>
</dbReference>
<proteinExistence type="inferred from homology"/>
<dbReference type="GO" id="GO:0016579">
    <property type="term" value="P:protein deubiquitination"/>
    <property type="evidence" value="ECO:0007669"/>
    <property type="project" value="TreeGrafter"/>
</dbReference>
<evidence type="ECO:0000256" key="4">
    <source>
        <dbReference type="ARBA" id="ARBA00022786"/>
    </source>
</evidence>
<dbReference type="GO" id="GO:0006511">
    <property type="term" value="P:ubiquitin-dependent protein catabolic process"/>
    <property type="evidence" value="ECO:0007669"/>
    <property type="project" value="UniProtKB-UniRule"/>
</dbReference>
<dbReference type="PANTHER" id="PTHR10589:SF17">
    <property type="entry name" value="UBIQUITIN CARBOXYL-TERMINAL HYDROLASE"/>
    <property type="match status" value="1"/>
</dbReference>
<organism evidence="10 11">
    <name type="scientific">Xylaria flabelliformis</name>
    <dbReference type="NCBI Taxonomy" id="2512241"/>
    <lineage>
        <taxon>Eukaryota</taxon>
        <taxon>Fungi</taxon>
        <taxon>Dikarya</taxon>
        <taxon>Ascomycota</taxon>
        <taxon>Pezizomycotina</taxon>
        <taxon>Sordariomycetes</taxon>
        <taxon>Xylariomycetidae</taxon>
        <taxon>Xylariales</taxon>
        <taxon>Xylariaceae</taxon>
        <taxon>Xylaria</taxon>
    </lineage>
</organism>
<evidence type="ECO:0000256" key="5">
    <source>
        <dbReference type="ARBA" id="ARBA00022801"/>
    </source>
</evidence>
<dbReference type="GO" id="GO:0005737">
    <property type="term" value="C:cytoplasm"/>
    <property type="evidence" value="ECO:0007669"/>
    <property type="project" value="TreeGrafter"/>
</dbReference>
<dbReference type="PRINTS" id="PR00707">
    <property type="entry name" value="UBCTHYDRLASE"/>
</dbReference>
<feature type="site" description="Important for enzyme activity" evidence="7">
    <location>
        <position position="184"/>
    </location>
</feature>
<dbReference type="PROSITE" id="PS00140">
    <property type="entry name" value="UCH_1"/>
    <property type="match status" value="1"/>
</dbReference>
<dbReference type="Proteomes" id="UP000319160">
    <property type="component" value="Unassembled WGS sequence"/>
</dbReference>
<keyword evidence="11" id="KW-1185">Reference proteome</keyword>
<keyword evidence="4 7" id="KW-0833">Ubl conjugation pathway</keyword>
<evidence type="ECO:0000256" key="7">
    <source>
        <dbReference type="PROSITE-ProRule" id="PRU01393"/>
    </source>
</evidence>
<dbReference type="GO" id="GO:0004843">
    <property type="term" value="F:cysteine-type deubiquitinase activity"/>
    <property type="evidence" value="ECO:0007669"/>
    <property type="project" value="UniProtKB-UniRule"/>
</dbReference>
<evidence type="ECO:0000256" key="8">
    <source>
        <dbReference type="RuleBase" id="RU361215"/>
    </source>
</evidence>
<dbReference type="PROSITE" id="PS52048">
    <property type="entry name" value="UCH_DOMAIN"/>
    <property type="match status" value="1"/>
</dbReference>
<dbReference type="AlphaFoldDB" id="A0A553HZM2"/>
<feature type="domain" description="UCH catalytic" evidence="9">
    <location>
        <begin position="6"/>
        <end position="230"/>
    </location>
</feature>
<evidence type="ECO:0000259" key="9">
    <source>
        <dbReference type="PROSITE" id="PS52048"/>
    </source>
</evidence>
<keyword evidence="5 7" id="KW-0378">Hydrolase</keyword>
<evidence type="ECO:0000313" key="11">
    <source>
        <dbReference type="Proteomes" id="UP000319160"/>
    </source>
</evidence>
<evidence type="ECO:0000256" key="1">
    <source>
        <dbReference type="ARBA" id="ARBA00000707"/>
    </source>
</evidence>
<reference evidence="11" key="1">
    <citation type="submission" date="2019-06" db="EMBL/GenBank/DDBJ databases">
        <title>Draft genome sequence of the griseofulvin-producing fungus Xylaria cubensis strain G536.</title>
        <authorList>
            <person name="Mead M.E."/>
            <person name="Raja H.A."/>
            <person name="Steenwyk J.L."/>
            <person name="Knowles S.L."/>
            <person name="Oberlies N.H."/>
            <person name="Rokas A."/>
        </authorList>
    </citation>
    <scope>NUCLEOTIDE SEQUENCE [LARGE SCALE GENOMIC DNA]</scope>
    <source>
        <strain evidence="11">G536</strain>
    </source>
</reference>
<comment type="caution">
    <text evidence="10">The sequence shown here is derived from an EMBL/GenBank/DDBJ whole genome shotgun (WGS) entry which is preliminary data.</text>
</comment>
<evidence type="ECO:0000256" key="2">
    <source>
        <dbReference type="ARBA" id="ARBA00009326"/>
    </source>
</evidence>
<dbReference type="OrthoDB" id="427186at2759"/>
<dbReference type="EC" id="3.4.19.12" evidence="8"/>
<dbReference type="SUPFAM" id="SSF54001">
    <property type="entry name" value="Cysteine proteinases"/>
    <property type="match status" value="1"/>
</dbReference>